<dbReference type="Proteomes" id="UP001632038">
    <property type="component" value="Unassembled WGS sequence"/>
</dbReference>
<proteinExistence type="predicted"/>
<sequence length="394" mass="45264">MHCDIIIFSNYIYLIKRSNTSGHDRHGKCDQQKVSLSSIREFFDSLHSREVYKPTSMKWSVWEQRRDNNELFAVRFLPLLETLNLVPFAKVDEPVSQTLVQEFHTSMRFTGPDSFKYRTNGIEHHVTNDDFIELFGFPIKQEFTVDKHTSYDRKEFWRTIKSDADWNEHEYPATMIYSNATYMAYRFFATVVLNKDVPSRLSGEEVYLLWCMLNDPTAIEIFPHINARIKDAQSTTAQVRPMPLGLGTFVTILAKKYGMGSYANDTFLRPHSLGFGTRKLRRRGGDVTVDIQSEDGTVVNTGRLALTPTPPPPTQQGRTEPDNWGAPHSGSTFHTGEGSNTQAGGHTLEDIWENLEATRTLVQGYRSEVIGYQADLEWYRGELGATTRRWRRTL</sequence>
<dbReference type="AlphaFoldDB" id="A0ABD3DA37"/>
<feature type="compositionally biased region" description="Polar residues" evidence="1">
    <location>
        <begin position="329"/>
        <end position="344"/>
    </location>
</feature>
<evidence type="ECO:0000313" key="3">
    <source>
        <dbReference type="Proteomes" id="UP001632038"/>
    </source>
</evidence>
<protein>
    <submittedName>
        <fullName evidence="2">Uncharacterized protein</fullName>
    </submittedName>
</protein>
<evidence type="ECO:0000256" key="1">
    <source>
        <dbReference type="SAM" id="MobiDB-lite"/>
    </source>
</evidence>
<reference evidence="3" key="1">
    <citation type="journal article" date="2024" name="IScience">
        <title>Strigolactones Initiate the Formation of Haustorium-like Structures in Castilleja.</title>
        <authorList>
            <person name="Buerger M."/>
            <person name="Peterson D."/>
            <person name="Chory J."/>
        </authorList>
    </citation>
    <scope>NUCLEOTIDE SEQUENCE [LARGE SCALE GENOMIC DNA]</scope>
</reference>
<dbReference type="EMBL" id="JAVIJP010000018">
    <property type="protein sequence ID" value="KAL3639195.1"/>
    <property type="molecule type" value="Genomic_DNA"/>
</dbReference>
<keyword evidence="3" id="KW-1185">Reference proteome</keyword>
<gene>
    <name evidence="2" type="ORF">CASFOL_017102</name>
</gene>
<feature type="region of interest" description="Disordered" evidence="1">
    <location>
        <begin position="302"/>
        <end position="345"/>
    </location>
</feature>
<comment type="caution">
    <text evidence="2">The sequence shown here is derived from an EMBL/GenBank/DDBJ whole genome shotgun (WGS) entry which is preliminary data.</text>
</comment>
<organism evidence="2 3">
    <name type="scientific">Castilleja foliolosa</name>
    <dbReference type="NCBI Taxonomy" id="1961234"/>
    <lineage>
        <taxon>Eukaryota</taxon>
        <taxon>Viridiplantae</taxon>
        <taxon>Streptophyta</taxon>
        <taxon>Embryophyta</taxon>
        <taxon>Tracheophyta</taxon>
        <taxon>Spermatophyta</taxon>
        <taxon>Magnoliopsida</taxon>
        <taxon>eudicotyledons</taxon>
        <taxon>Gunneridae</taxon>
        <taxon>Pentapetalae</taxon>
        <taxon>asterids</taxon>
        <taxon>lamiids</taxon>
        <taxon>Lamiales</taxon>
        <taxon>Orobanchaceae</taxon>
        <taxon>Pedicularideae</taxon>
        <taxon>Castillejinae</taxon>
        <taxon>Castilleja</taxon>
    </lineage>
</organism>
<evidence type="ECO:0000313" key="2">
    <source>
        <dbReference type="EMBL" id="KAL3639195.1"/>
    </source>
</evidence>
<name>A0ABD3DA37_9LAMI</name>
<accession>A0ABD3DA37</accession>